<evidence type="ECO:0000259" key="9">
    <source>
        <dbReference type="PROSITE" id="PS51456"/>
    </source>
</evidence>
<feature type="region of interest" description="Disordered" evidence="7">
    <location>
        <begin position="1068"/>
        <end position="1123"/>
    </location>
</feature>
<dbReference type="GO" id="GO:0005524">
    <property type="term" value="F:ATP binding"/>
    <property type="evidence" value="ECO:0007669"/>
    <property type="project" value="UniProtKB-UniRule"/>
</dbReference>
<comment type="similarity">
    <text evidence="6">Belongs to the TRAFAC class myosin-kinesin ATPase superfamily. Myosin family.</text>
</comment>
<keyword evidence="4 6" id="KW-0505">Motor protein</keyword>
<keyword evidence="3 6" id="KW-0518">Myosin</keyword>
<name>A0A4V6I7Y6_STECR</name>
<dbReference type="Pfam" id="PF00063">
    <property type="entry name" value="Myosin_head"/>
    <property type="match status" value="1"/>
</dbReference>
<dbReference type="Pfam" id="PF00612">
    <property type="entry name" value="IQ"/>
    <property type="match status" value="2"/>
</dbReference>
<dbReference type="Gene3D" id="3.10.20.90">
    <property type="entry name" value="Phosphatidylinositol 3-kinase Catalytic Subunit, Chain A, domain 1"/>
    <property type="match status" value="1"/>
</dbReference>
<evidence type="ECO:0000256" key="6">
    <source>
        <dbReference type="PROSITE-ProRule" id="PRU00782"/>
    </source>
</evidence>
<dbReference type="Pfam" id="PF26570">
    <property type="entry name" value="MYO15"/>
    <property type="match status" value="1"/>
</dbReference>
<feature type="domain" description="Myosin motor" evidence="9">
    <location>
        <begin position="56"/>
        <end position="699"/>
    </location>
</feature>
<dbReference type="InterPro" id="IPR038185">
    <property type="entry name" value="MyTH4_dom_sf"/>
</dbReference>
<dbReference type="InterPro" id="IPR059004">
    <property type="entry name" value="MYO15"/>
</dbReference>
<reference evidence="10 11" key="2">
    <citation type="journal article" date="2019" name="G3 (Bethesda)">
        <title>Hybrid Assembly of the Genome of the Entomopathogenic Nematode Steinernema carpocapsae Identifies the X-Chromosome.</title>
        <authorList>
            <person name="Serra L."/>
            <person name="Macchietto M."/>
            <person name="Macias-Munoz A."/>
            <person name="McGill C.J."/>
            <person name="Rodriguez I.M."/>
            <person name="Rodriguez B."/>
            <person name="Murad R."/>
            <person name="Mortazavi A."/>
        </authorList>
    </citation>
    <scope>NUCLEOTIDE SEQUENCE [LARGE SCALE GENOMIC DNA]</scope>
    <source>
        <strain evidence="10 11">ALL</strain>
    </source>
</reference>
<dbReference type="PROSITE" id="PS50096">
    <property type="entry name" value="IQ"/>
    <property type="match status" value="2"/>
</dbReference>
<accession>A0A4V6I7Y6</accession>
<evidence type="ECO:0008006" key="12">
    <source>
        <dbReference type="Google" id="ProtNLM"/>
    </source>
</evidence>
<dbReference type="Gene3D" id="6.20.240.20">
    <property type="match status" value="1"/>
</dbReference>
<dbReference type="OrthoDB" id="312459at2759"/>
<dbReference type="Pfam" id="PF00784">
    <property type="entry name" value="MyTH4"/>
    <property type="match status" value="1"/>
</dbReference>
<dbReference type="EMBL" id="AZBU02000001">
    <property type="protein sequence ID" value="TMS35963.1"/>
    <property type="molecule type" value="Genomic_DNA"/>
</dbReference>
<dbReference type="Gene3D" id="3.40.850.10">
    <property type="entry name" value="Kinesin motor domain"/>
    <property type="match status" value="1"/>
</dbReference>
<evidence type="ECO:0000256" key="7">
    <source>
        <dbReference type="SAM" id="MobiDB-lite"/>
    </source>
</evidence>
<evidence type="ECO:0000313" key="11">
    <source>
        <dbReference type="Proteomes" id="UP000298663"/>
    </source>
</evidence>
<dbReference type="Gene3D" id="1.20.58.530">
    <property type="match status" value="1"/>
</dbReference>
<dbReference type="SMART" id="SM00242">
    <property type="entry name" value="MYSc"/>
    <property type="match status" value="1"/>
</dbReference>
<gene>
    <name evidence="10" type="ORF">L596_003243</name>
</gene>
<comment type="caution">
    <text evidence="10">The sequence shown here is derived from an EMBL/GenBank/DDBJ whole genome shotgun (WGS) entry which is preliminary data.</text>
</comment>
<keyword evidence="1 6" id="KW-0547">Nucleotide-binding</keyword>
<protein>
    <recommendedName>
        <fullName evidence="12">Myosin motor domain-containing protein</fullName>
    </recommendedName>
</protein>
<evidence type="ECO:0000259" key="8">
    <source>
        <dbReference type="PROSITE" id="PS51016"/>
    </source>
</evidence>
<dbReference type="GO" id="GO:0000146">
    <property type="term" value="F:microfilament motor activity"/>
    <property type="evidence" value="ECO:0007669"/>
    <property type="project" value="TreeGrafter"/>
</dbReference>
<feature type="compositionally biased region" description="Polar residues" evidence="7">
    <location>
        <begin position="1085"/>
        <end position="1123"/>
    </location>
</feature>
<dbReference type="GO" id="GO:0005737">
    <property type="term" value="C:cytoplasm"/>
    <property type="evidence" value="ECO:0007669"/>
    <property type="project" value="TreeGrafter"/>
</dbReference>
<dbReference type="Gene3D" id="1.20.120.720">
    <property type="entry name" value="Myosin VI head, motor domain, U50 subdomain"/>
    <property type="match status" value="1"/>
</dbReference>
<dbReference type="InterPro" id="IPR027417">
    <property type="entry name" value="P-loop_NTPase"/>
</dbReference>
<dbReference type="Proteomes" id="UP000298663">
    <property type="component" value="Unassembled WGS sequence"/>
</dbReference>
<keyword evidence="11" id="KW-1185">Reference proteome</keyword>
<dbReference type="PRINTS" id="PR00193">
    <property type="entry name" value="MYOSINHEAVY"/>
</dbReference>
<feature type="domain" description="MyTH4" evidence="8">
    <location>
        <begin position="830"/>
        <end position="979"/>
    </location>
</feature>
<evidence type="ECO:0000313" key="10">
    <source>
        <dbReference type="EMBL" id="TMS35963.1"/>
    </source>
</evidence>
<dbReference type="STRING" id="34508.A0A4V6I7Y6"/>
<dbReference type="Gene3D" id="1.25.40.530">
    <property type="entry name" value="MyTH4 domain"/>
    <property type="match status" value="1"/>
</dbReference>
<dbReference type="CDD" id="cd23767">
    <property type="entry name" value="IQCD"/>
    <property type="match status" value="1"/>
</dbReference>
<dbReference type="InterPro" id="IPR036961">
    <property type="entry name" value="Kinesin_motor_dom_sf"/>
</dbReference>
<feature type="region of interest" description="Actin-binding" evidence="6">
    <location>
        <begin position="577"/>
        <end position="599"/>
    </location>
</feature>
<reference evidence="10 11" key="1">
    <citation type="journal article" date="2015" name="Genome Biol.">
        <title>Comparative genomics of Steinernema reveals deeply conserved gene regulatory networks.</title>
        <authorList>
            <person name="Dillman A.R."/>
            <person name="Macchietto M."/>
            <person name="Porter C.F."/>
            <person name="Rogers A."/>
            <person name="Williams B."/>
            <person name="Antoshechkin I."/>
            <person name="Lee M.M."/>
            <person name="Goodwin Z."/>
            <person name="Lu X."/>
            <person name="Lewis E.E."/>
            <person name="Goodrich-Blair H."/>
            <person name="Stock S.P."/>
            <person name="Adams B.J."/>
            <person name="Sternberg P.W."/>
            <person name="Mortazavi A."/>
        </authorList>
    </citation>
    <scope>NUCLEOTIDE SEQUENCE [LARGE SCALE GENOMIC DNA]</scope>
    <source>
        <strain evidence="10 11">ALL</strain>
    </source>
</reference>
<dbReference type="GO" id="GO:0016020">
    <property type="term" value="C:membrane"/>
    <property type="evidence" value="ECO:0007669"/>
    <property type="project" value="TreeGrafter"/>
</dbReference>
<dbReference type="GO" id="GO:0098858">
    <property type="term" value="C:actin-based cell projection"/>
    <property type="evidence" value="ECO:0007669"/>
    <property type="project" value="TreeGrafter"/>
</dbReference>
<dbReference type="PANTHER" id="PTHR13140:SF709">
    <property type="entry name" value="UNCONVENTIONAL MYOSIN-XV"/>
    <property type="match status" value="1"/>
</dbReference>
<dbReference type="InterPro" id="IPR000048">
    <property type="entry name" value="IQ_motif_EF-hand-BS"/>
</dbReference>
<evidence type="ECO:0000256" key="3">
    <source>
        <dbReference type="ARBA" id="ARBA00023123"/>
    </source>
</evidence>
<dbReference type="InterPro" id="IPR000857">
    <property type="entry name" value="MyTH4_dom"/>
</dbReference>
<dbReference type="SUPFAM" id="SSF52540">
    <property type="entry name" value="P-loop containing nucleoside triphosphate hydrolases"/>
    <property type="match status" value="1"/>
</dbReference>
<evidence type="ECO:0000256" key="1">
    <source>
        <dbReference type="ARBA" id="ARBA00022741"/>
    </source>
</evidence>
<feature type="binding site" evidence="6">
    <location>
        <begin position="148"/>
        <end position="155"/>
    </location>
    <ligand>
        <name>ATP</name>
        <dbReference type="ChEBI" id="CHEBI:30616"/>
    </ligand>
</feature>
<dbReference type="PROSITE" id="PS51456">
    <property type="entry name" value="MYOSIN_MOTOR"/>
    <property type="match status" value="1"/>
</dbReference>
<keyword evidence="5 6" id="KW-0009">Actin-binding</keyword>
<dbReference type="PANTHER" id="PTHR13140">
    <property type="entry name" value="MYOSIN"/>
    <property type="match status" value="1"/>
</dbReference>
<dbReference type="GO" id="GO:0007015">
    <property type="term" value="P:actin filament organization"/>
    <property type="evidence" value="ECO:0007669"/>
    <property type="project" value="TreeGrafter"/>
</dbReference>
<organism evidence="10 11">
    <name type="scientific">Steinernema carpocapsae</name>
    <name type="common">Entomopathogenic nematode</name>
    <dbReference type="NCBI Taxonomy" id="34508"/>
    <lineage>
        <taxon>Eukaryota</taxon>
        <taxon>Metazoa</taxon>
        <taxon>Ecdysozoa</taxon>
        <taxon>Nematoda</taxon>
        <taxon>Chromadorea</taxon>
        <taxon>Rhabditida</taxon>
        <taxon>Tylenchina</taxon>
        <taxon>Panagrolaimomorpha</taxon>
        <taxon>Strongyloidoidea</taxon>
        <taxon>Steinernematidae</taxon>
        <taxon>Steinernema</taxon>
    </lineage>
</organism>
<evidence type="ECO:0000256" key="5">
    <source>
        <dbReference type="ARBA" id="ARBA00023203"/>
    </source>
</evidence>
<dbReference type="InterPro" id="IPR001609">
    <property type="entry name" value="Myosin_head_motor_dom-like"/>
</dbReference>
<dbReference type="GO" id="GO:0016459">
    <property type="term" value="C:myosin complex"/>
    <property type="evidence" value="ECO:0007669"/>
    <property type="project" value="UniProtKB-KW"/>
</dbReference>
<dbReference type="SMART" id="SM00015">
    <property type="entry name" value="IQ"/>
    <property type="match status" value="2"/>
</dbReference>
<proteinExistence type="inferred from homology"/>
<evidence type="ECO:0000256" key="4">
    <source>
        <dbReference type="ARBA" id="ARBA00023175"/>
    </source>
</evidence>
<evidence type="ECO:0000256" key="2">
    <source>
        <dbReference type="ARBA" id="ARBA00022840"/>
    </source>
</evidence>
<dbReference type="Gene3D" id="1.20.5.190">
    <property type="match status" value="1"/>
</dbReference>
<keyword evidence="2 6" id="KW-0067">ATP-binding</keyword>
<dbReference type="PROSITE" id="PS51016">
    <property type="entry name" value="MYTH4"/>
    <property type="match status" value="1"/>
</dbReference>
<dbReference type="SMART" id="SM00139">
    <property type="entry name" value="MyTH4"/>
    <property type="match status" value="1"/>
</dbReference>
<sequence length="1611" mass="181804">MSFSKNDLVWMDSGSGYSTPAVVVTAEPLVVYNEITNCNFAIKNPTRLTPRTEFNKMAENLCDISEETPEAVVDTLYTRFGANRYYTYNGPVLLSINPNENLSIYDHSVMKQYKTKPLENLPSHPFAVAQRAFNNVQKSTHEFILFSGESGSGKSTNAVHVMKYLAYMSSRIDTENVEDVYNVLRAFGQAKTQKNENASRTGICMDFLFGSGQGAQGFRVRQILPLDLFRLVEQKLGERNYNVFYHLCAGLSQPQKTKFGIKGANKFFYLNQGKCGFEQEVEERKFQLLTKAMDNIKFSSDQKEMCVNGDEVADIGNEAELKWVAFLLGLTAEECRNMFLKRKDSINDLFHSLNVEQALDIRDSIAQTIYEKLFSWIITQISNRFDVEGSKIISVLDFYGFERFNKNGFQEFCINAVNERMESVYINKLFKSDQSLIESEGVSSGYTLCAQFDNVSILNCLAKRPTGIIPLLSNECKFPKTSDATFIQACNVNQLDKSCYNKARSKERLEFGITHFAGTTWYHIDGFIKKNQRIISALALQNLSLSQNTSVANLFIRSEASPSDRTVYLADVFHECALEITRQLVRSNCHFIRCVRSNNHSLIGKFDHQTVARQLNALLVAETVKCVKKNFPFMMPISEFAQRYRCVLPFEATQNGKEIALVQDILDAQGIKYSNDFQIGRTLVFLRQSMSGHLQRMQSSICDRAAIVIQRNVRALVAQRSYQRKKHAVTVLQAGFRGWKTRETINRVKAKHLENLQQAIPTPTSSALFSVATLSNGDETQNQEAKSQSWALKMVGSYIPLNLSPKVPNVDLVTIEEFVKENCKNHILETRREPIFTPFLPKESDEGAGKSLHIFKLILKYTIGAGLSQKALHDLSSEIIAAGIEDQNQRDEIYIQICNQTYNCRYKSVASRAWRLMIMAVNSFPPSIHILAVLLSYFQAQQKQLRSVLMAGLLNRVRNVHIRSNRSYPPTCLEDIAFTKSLSPVVSVQFSDGTPLNVEVDSWETVGGLVKRTLNERGFCDQDGWSASIQYEDRILYAENDSFLLDAIYYLENKEQNSYEFYTIPAPGSQLEKGEPEHTPAKSLTRINNTPSRIGSSCNPSRNGTLDRQTPSRQHMPTNSNYSTMTNRIRNAKIPSRNSDVDTFFNEVFDHFLAPNDYPAISPAAIAATIKGGPQDEDSCRMDMRDPALNRTINSYQGTPTSYVPYQPFVMVPADIRMYMVPNQLGQDDGRSSRLTAVSGFGPAVMQPLVPQNMVMYMPPEGQSSPLTMHRSYQAIDPNSNFQPQINGNDGVNVKLNETFDESRQSVTMKINSRRQFATSPTNAIENSRLGQICPTSPKARFVGTTVQRDITDESIQNSLSNIRSNNFDSLVHRVPKSSIGSRIECVSRPDTGFNRMHHLEMSDDHLDAINHNDESASREYVDINEAHYPQSAGQNPFSVSQNLSNNTYNLVETPRSARKQTGLYRTPKQLYASGAEAREDMKQLGKLENGYNGTDVYKNEKWSESQNEQVSTYGTSILKSPSVCSPIEEMAKKLKSPTSFETLPPAVGLQNQPFKITIRKDIFLPNENIEAEVDADLIFEQIIGDCKTHNILKLRKHERDVVVHILSMCG</sequence>
<dbReference type="GO" id="GO:0051015">
    <property type="term" value="F:actin filament binding"/>
    <property type="evidence" value="ECO:0007669"/>
    <property type="project" value="TreeGrafter"/>
</dbReference>
<dbReference type="Gene3D" id="1.10.10.820">
    <property type="match status" value="1"/>
</dbReference>